<dbReference type="EMBL" id="JAWRVI010000038">
    <property type="protein sequence ID" value="KAK4086741.1"/>
    <property type="molecule type" value="Genomic_DNA"/>
</dbReference>
<evidence type="ECO:0000313" key="2">
    <source>
        <dbReference type="EMBL" id="KAK4086741.1"/>
    </source>
</evidence>
<sequence>MSGVEKPPGKNLKEELIVLLRLTTTDRDIPITVALTVSLSLSRGGQAMMPPARDRAIPSLTAMSVSSRSPLPTASPSLKSFRAHGGKTVMQCKPPEHGRDCQCARLPLPKAERMRRWKANTSEAWGLGQFPGPHVAAAGLLQADASELGLSRLLLYGVTCRSELRIPPQRQTALTGCMRQDPGPGEEGVKPPPGIPRFFDSSDSWTPSRKPPNCRGKLPRPRHGKCDCAACPLPRHGNPWSGLGRAAEQAQAGALPRAAVLTPQWRRSQQAAKQRRVWRRQPPLWPAQAFSLGVTPSGRGRSRVRAHHFHANPAEISVDWVSKGRPADDEGWVADGCEWSRRKHGGKLRGPSIPSPVMSVKPRRIRNLISCLEGDMRWRPLACGLQILCREGTWRHVDFGRYVPVLAAQPCKHELRNDIPMLVYQGNLLGTTTAAANDNDVSSYVASGRSRRGTLIACALLSSPSLRIAPSGRQAAGGRLSTLERRAAWEALRILHVRTYSDKSYRLGQSSFTVLSPDAAAQPSFMAQTRWERVTTLSPVRSARPRQAPTWKRRRREEEKEKEEGRSSWGRMAS</sequence>
<feature type="compositionally biased region" description="Basic and acidic residues" evidence="1">
    <location>
        <begin position="556"/>
        <end position="566"/>
    </location>
</feature>
<name>A0ABR0BRR8_PURLI</name>
<dbReference type="Proteomes" id="UP001287286">
    <property type="component" value="Unassembled WGS sequence"/>
</dbReference>
<organism evidence="2 3">
    <name type="scientific">Purpureocillium lilacinum</name>
    <name type="common">Paecilomyces lilacinus</name>
    <dbReference type="NCBI Taxonomy" id="33203"/>
    <lineage>
        <taxon>Eukaryota</taxon>
        <taxon>Fungi</taxon>
        <taxon>Dikarya</taxon>
        <taxon>Ascomycota</taxon>
        <taxon>Pezizomycotina</taxon>
        <taxon>Sordariomycetes</taxon>
        <taxon>Hypocreomycetidae</taxon>
        <taxon>Hypocreales</taxon>
        <taxon>Ophiocordycipitaceae</taxon>
        <taxon>Purpureocillium</taxon>
    </lineage>
</organism>
<gene>
    <name evidence="2" type="ORF">Purlil1_8906</name>
</gene>
<reference evidence="2 3" key="1">
    <citation type="journal article" date="2024" name="Microbiol. Resour. Announc.">
        <title>Genome annotations for the ascomycete fungi Trichoderma harzianum, Trichoderma aggressivum, and Purpureocillium lilacinum.</title>
        <authorList>
            <person name="Beijen E.P.W."/>
            <person name="Ohm R.A."/>
        </authorList>
    </citation>
    <scope>NUCLEOTIDE SEQUENCE [LARGE SCALE GENOMIC DNA]</scope>
    <source>
        <strain evidence="2 3">CBS 150709</strain>
    </source>
</reference>
<accession>A0ABR0BRR8</accession>
<keyword evidence="3" id="KW-1185">Reference proteome</keyword>
<feature type="region of interest" description="Disordered" evidence="1">
    <location>
        <begin position="200"/>
        <end position="221"/>
    </location>
</feature>
<feature type="region of interest" description="Disordered" evidence="1">
    <location>
        <begin position="537"/>
        <end position="574"/>
    </location>
</feature>
<evidence type="ECO:0000313" key="3">
    <source>
        <dbReference type="Proteomes" id="UP001287286"/>
    </source>
</evidence>
<evidence type="ECO:0000256" key="1">
    <source>
        <dbReference type="SAM" id="MobiDB-lite"/>
    </source>
</evidence>
<comment type="caution">
    <text evidence="2">The sequence shown here is derived from an EMBL/GenBank/DDBJ whole genome shotgun (WGS) entry which is preliminary data.</text>
</comment>
<proteinExistence type="predicted"/>
<protein>
    <submittedName>
        <fullName evidence="2">Uncharacterized protein</fullName>
    </submittedName>
</protein>